<dbReference type="OMA" id="CCKMESK"/>
<dbReference type="Gene3D" id="3.30.430.20">
    <property type="entry name" value="Gnk2 domain, C-X8-C-X2-C motif"/>
    <property type="match status" value="2"/>
</dbReference>
<feature type="signal peptide" evidence="4">
    <location>
        <begin position="1"/>
        <end position="26"/>
    </location>
</feature>
<organism evidence="6">
    <name type="scientific">Eucalyptus grandis</name>
    <name type="common">Flooded gum</name>
    <dbReference type="NCBI Taxonomy" id="71139"/>
    <lineage>
        <taxon>Eukaryota</taxon>
        <taxon>Viridiplantae</taxon>
        <taxon>Streptophyta</taxon>
        <taxon>Embryophyta</taxon>
        <taxon>Tracheophyta</taxon>
        <taxon>Spermatophyta</taxon>
        <taxon>Magnoliopsida</taxon>
        <taxon>eudicotyledons</taxon>
        <taxon>Gunneridae</taxon>
        <taxon>Pentapetalae</taxon>
        <taxon>rosids</taxon>
        <taxon>malvids</taxon>
        <taxon>Myrtales</taxon>
        <taxon>Myrtaceae</taxon>
        <taxon>Myrtoideae</taxon>
        <taxon>Eucalypteae</taxon>
        <taxon>Eucalyptus</taxon>
    </lineage>
</organism>
<dbReference type="PANTHER" id="PTHR32099:SF105">
    <property type="entry name" value="CYSTEINE-RICH REPEAT SECRETORY PROTEIN 1"/>
    <property type="match status" value="1"/>
</dbReference>
<dbReference type="PROSITE" id="PS51473">
    <property type="entry name" value="GNK2"/>
    <property type="match status" value="1"/>
</dbReference>
<dbReference type="CDD" id="cd23509">
    <property type="entry name" value="Gnk2-like"/>
    <property type="match status" value="2"/>
</dbReference>
<evidence type="ECO:0000256" key="1">
    <source>
        <dbReference type="ARBA" id="ARBA00022729"/>
    </source>
</evidence>
<feature type="non-terminal residue" evidence="6">
    <location>
        <position position="249"/>
    </location>
</feature>
<reference evidence="6" key="1">
    <citation type="submission" date="2013-07" db="EMBL/GenBank/DDBJ databases">
        <title>The genome of Eucalyptus grandis.</title>
        <authorList>
            <person name="Schmutz J."/>
            <person name="Hayes R."/>
            <person name="Myburg A."/>
            <person name="Tuskan G."/>
            <person name="Grattapaglia D."/>
            <person name="Rokhsar D.S."/>
        </authorList>
    </citation>
    <scope>NUCLEOTIDE SEQUENCE</scope>
    <source>
        <tissue evidence="6">Leaf extractions</tissue>
    </source>
</reference>
<evidence type="ECO:0000256" key="3">
    <source>
        <dbReference type="SAM" id="MobiDB-lite"/>
    </source>
</evidence>
<feature type="region of interest" description="Disordered" evidence="3">
    <location>
        <begin position="229"/>
        <end position="249"/>
    </location>
</feature>
<dbReference type="InterPro" id="IPR038408">
    <property type="entry name" value="GNK2_sf"/>
</dbReference>
<protein>
    <recommendedName>
        <fullName evidence="5">Gnk2-homologous domain-containing protein</fullName>
    </recommendedName>
</protein>
<dbReference type="Pfam" id="PF01657">
    <property type="entry name" value="Stress-antifung"/>
    <property type="match status" value="2"/>
</dbReference>
<sequence>MKSCFAVSLSPYFFFFFFKTFSTGLAIKPGSYYCPNTTLFTPNSTYQSNLDALLSSLAFAASNSTNGFANATAGQNSPDQVYGLFLCNGDLGAVMCSDCVAAGTREILERCPNQRVSGIWYDECMLRNVTDVTLFMELLNSTLDDVATRASTGGSWKKVAVAQRDLTSSLKLYSFAQCTPDLRASDCDTCLQYGIDGLPSGNQGGGVLTPSCRVRYEFYPFYDASALRAPPPPPPAPAPPPPAPMTGPT</sequence>
<evidence type="ECO:0000256" key="2">
    <source>
        <dbReference type="ARBA" id="ARBA00022737"/>
    </source>
</evidence>
<dbReference type="Gramene" id="KCW74321">
    <property type="protein sequence ID" value="KCW74321"/>
    <property type="gene ID" value="EUGRSUZ_E02983"/>
</dbReference>
<keyword evidence="1 4" id="KW-0732">Signal</keyword>
<dbReference type="EMBL" id="KK198757">
    <property type="protein sequence ID" value="KCW74321.1"/>
    <property type="molecule type" value="Genomic_DNA"/>
</dbReference>
<keyword evidence="2" id="KW-0677">Repeat</keyword>
<evidence type="ECO:0000256" key="4">
    <source>
        <dbReference type="SAM" id="SignalP"/>
    </source>
</evidence>
<name>A0A059C801_EUCGR</name>
<dbReference type="FunFam" id="3.30.430.20:FF:000003">
    <property type="entry name" value="Cysteine-rich RLK (RECEPTOR-like protein kinase) 10"/>
    <property type="match status" value="1"/>
</dbReference>
<accession>A0A059C801</accession>
<proteinExistence type="predicted"/>
<feature type="chain" id="PRO_5001568992" description="Gnk2-homologous domain-containing protein" evidence="4">
    <location>
        <begin position="27"/>
        <end position="249"/>
    </location>
</feature>
<feature type="domain" description="Gnk2-homologous" evidence="5">
    <location>
        <begin position="28"/>
        <end position="133"/>
    </location>
</feature>
<gene>
    <name evidence="6" type="ORF">EUGRSUZ_E02983</name>
</gene>
<dbReference type="InterPro" id="IPR002902">
    <property type="entry name" value="GNK2"/>
</dbReference>
<dbReference type="AlphaFoldDB" id="A0A059C801"/>
<dbReference type="PANTHER" id="PTHR32099">
    <property type="entry name" value="CYSTEINE-RICH REPEAT SECRETORY PROTEIN"/>
    <property type="match status" value="1"/>
</dbReference>
<evidence type="ECO:0000259" key="5">
    <source>
        <dbReference type="PROSITE" id="PS51473"/>
    </source>
</evidence>
<evidence type="ECO:0000313" key="6">
    <source>
        <dbReference type="EMBL" id="KCW74321.1"/>
    </source>
</evidence>
<dbReference type="InParanoid" id="A0A059C801"/>